<comment type="caution">
    <text evidence="2">The sequence shown here is derived from an EMBL/GenBank/DDBJ whole genome shotgun (WGS) entry which is preliminary data.</text>
</comment>
<proteinExistence type="predicted"/>
<reference evidence="2 3" key="1">
    <citation type="submission" date="2019-05" db="EMBL/GenBank/DDBJ databases">
        <title>Another draft genome of Portunus trituberculatus and its Hox gene families provides insights of decapod evolution.</title>
        <authorList>
            <person name="Jeong J.-H."/>
            <person name="Song I."/>
            <person name="Kim S."/>
            <person name="Choi T."/>
            <person name="Kim D."/>
            <person name="Ryu S."/>
            <person name="Kim W."/>
        </authorList>
    </citation>
    <scope>NUCLEOTIDE SEQUENCE [LARGE SCALE GENOMIC DNA]</scope>
    <source>
        <tissue evidence="2">Muscle</tissue>
    </source>
</reference>
<sequence length="154" mass="17212">MLLRGISVCARVSLVMRPLHEDNDLDGLVDGQRAQTDDLYDSLDRRSTPAATTSCEVDSYGNSWWSAGDESPACLGEAQGCLHNKNPHHKKEPRGEPTPGRNTAWRRPGYQSVLRRACGRMAETSPRQSHIHPNRLTVRHLSKLSIYFGHKPIS</sequence>
<evidence type="ECO:0000313" key="3">
    <source>
        <dbReference type="Proteomes" id="UP000324222"/>
    </source>
</evidence>
<gene>
    <name evidence="2" type="ORF">E2C01_008892</name>
</gene>
<protein>
    <submittedName>
        <fullName evidence="2">Uncharacterized protein</fullName>
    </submittedName>
</protein>
<feature type="region of interest" description="Disordered" evidence="1">
    <location>
        <begin position="85"/>
        <end position="106"/>
    </location>
</feature>
<organism evidence="2 3">
    <name type="scientific">Portunus trituberculatus</name>
    <name type="common">Swimming crab</name>
    <name type="synonym">Neptunus trituberculatus</name>
    <dbReference type="NCBI Taxonomy" id="210409"/>
    <lineage>
        <taxon>Eukaryota</taxon>
        <taxon>Metazoa</taxon>
        <taxon>Ecdysozoa</taxon>
        <taxon>Arthropoda</taxon>
        <taxon>Crustacea</taxon>
        <taxon>Multicrustacea</taxon>
        <taxon>Malacostraca</taxon>
        <taxon>Eumalacostraca</taxon>
        <taxon>Eucarida</taxon>
        <taxon>Decapoda</taxon>
        <taxon>Pleocyemata</taxon>
        <taxon>Brachyura</taxon>
        <taxon>Eubrachyura</taxon>
        <taxon>Portunoidea</taxon>
        <taxon>Portunidae</taxon>
        <taxon>Portuninae</taxon>
        <taxon>Portunus</taxon>
    </lineage>
</organism>
<name>A0A5B7D206_PORTR</name>
<evidence type="ECO:0000313" key="2">
    <source>
        <dbReference type="EMBL" id="MPC16077.1"/>
    </source>
</evidence>
<dbReference type="EMBL" id="VSRR010000476">
    <property type="protein sequence ID" value="MPC16077.1"/>
    <property type="molecule type" value="Genomic_DNA"/>
</dbReference>
<evidence type="ECO:0000256" key="1">
    <source>
        <dbReference type="SAM" id="MobiDB-lite"/>
    </source>
</evidence>
<dbReference type="Proteomes" id="UP000324222">
    <property type="component" value="Unassembled WGS sequence"/>
</dbReference>
<dbReference type="AlphaFoldDB" id="A0A5B7D206"/>
<keyword evidence="3" id="KW-1185">Reference proteome</keyword>
<accession>A0A5B7D206</accession>